<evidence type="ECO:0000313" key="3">
    <source>
        <dbReference type="Proteomes" id="UP001297272"/>
    </source>
</evidence>
<protein>
    <recommendedName>
        <fullName evidence="4">Integrase</fullName>
    </recommendedName>
</protein>
<dbReference type="InterPro" id="IPR013762">
    <property type="entry name" value="Integrase-like_cat_sf"/>
</dbReference>
<name>A0ABS5RTT0_9HYPH</name>
<organism evidence="2 3">
    <name type="scientific">Tianweitania aestuarii</name>
    <dbReference type="NCBI Taxonomy" id="2814886"/>
    <lineage>
        <taxon>Bacteria</taxon>
        <taxon>Pseudomonadati</taxon>
        <taxon>Pseudomonadota</taxon>
        <taxon>Alphaproteobacteria</taxon>
        <taxon>Hyphomicrobiales</taxon>
        <taxon>Phyllobacteriaceae</taxon>
        <taxon>Tianweitania</taxon>
    </lineage>
</organism>
<comment type="caution">
    <text evidence="2">The sequence shown here is derived from an EMBL/GenBank/DDBJ whole genome shotgun (WGS) entry which is preliminary data.</text>
</comment>
<keyword evidence="1" id="KW-0233">DNA recombination</keyword>
<accession>A0ABS5RTT0</accession>
<gene>
    <name evidence="2" type="ORF">JYU29_05875</name>
</gene>
<dbReference type="EMBL" id="JAFMNX010000001">
    <property type="protein sequence ID" value="MBS9720215.1"/>
    <property type="molecule type" value="Genomic_DNA"/>
</dbReference>
<proteinExistence type="predicted"/>
<dbReference type="Proteomes" id="UP001297272">
    <property type="component" value="Unassembled WGS sequence"/>
</dbReference>
<sequence>MARIKLKHYVVRKGKYGYWLPTPKMQEFGFRPITCGPDGPDAWKIAQEWEDKWQAARKGIETSPALRHYPKDSVGDAFERYRKTESWKTRLPRTREDWERGWSFIDKVFGDQPPAAVTFELLDTWYHALVRKNGIDVAYRAVKTWRSLYRIMAGMKLCPAGQDPSLAIRRKNPKPRTETWSEGEVVRLVKGCWRRGFKGLACIIAIAWDTSFSPVDVRTLTPGQIYSTGNDKEWGFLIARTKTGEAAYGTLSARTRRMVTAYLDGLGATVMDDAPLFRSRGFTPTGMGGRPRPPTPYTKNSLVDDFADLRRIVFGPEEKRRFMDMRRSGAVEANAGGANVESIAAKMGNSIDENKALQKTYMPVNLVAVRTADEHRRIGRRQLSEQTGLKKLKLPQKKS</sequence>
<keyword evidence="3" id="KW-1185">Reference proteome</keyword>
<dbReference type="SUPFAM" id="SSF56349">
    <property type="entry name" value="DNA breaking-rejoining enzymes"/>
    <property type="match status" value="1"/>
</dbReference>
<evidence type="ECO:0000313" key="2">
    <source>
        <dbReference type="EMBL" id="MBS9720215.1"/>
    </source>
</evidence>
<dbReference type="Gene3D" id="1.10.443.10">
    <property type="entry name" value="Intergrase catalytic core"/>
    <property type="match status" value="1"/>
</dbReference>
<reference evidence="2 3" key="1">
    <citation type="submission" date="2021-03" db="EMBL/GenBank/DDBJ databases">
        <title>Tianweitania aestuarii sp. nov., isolated from a tidal flat.</title>
        <authorList>
            <person name="Park S."/>
            <person name="Yoon J.-H."/>
        </authorList>
    </citation>
    <scope>NUCLEOTIDE SEQUENCE [LARGE SCALE GENOMIC DNA]</scope>
    <source>
        <strain evidence="2 3">BSSL-BM11</strain>
    </source>
</reference>
<evidence type="ECO:0008006" key="4">
    <source>
        <dbReference type="Google" id="ProtNLM"/>
    </source>
</evidence>
<dbReference type="InterPro" id="IPR011010">
    <property type="entry name" value="DNA_brk_join_enz"/>
</dbReference>
<evidence type="ECO:0000256" key="1">
    <source>
        <dbReference type="ARBA" id="ARBA00023172"/>
    </source>
</evidence>
<dbReference type="RefSeq" id="WP_213983767.1">
    <property type="nucleotide sequence ID" value="NZ_JAFMNX010000001.1"/>
</dbReference>